<organism evidence="1 2">
    <name type="scientific">Racocetra persica</name>
    <dbReference type="NCBI Taxonomy" id="160502"/>
    <lineage>
        <taxon>Eukaryota</taxon>
        <taxon>Fungi</taxon>
        <taxon>Fungi incertae sedis</taxon>
        <taxon>Mucoromycota</taxon>
        <taxon>Glomeromycotina</taxon>
        <taxon>Glomeromycetes</taxon>
        <taxon>Diversisporales</taxon>
        <taxon>Gigasporaceae</taxon>
        <taxon>Racocetra</taxon>
    </lineage>
</organism>
<name>A0ACA9SZE6_9GLOM</name>
<feature type="non-terminal residue" evidence="1">
    <location>
        <position position="52"/>
    </location>
</feature>
<feature type="non-terminal residue" evidence="1">
    <location>
        <position position="1"/>
    </location>
</feature>
<evidence type="ECO:0000313" key="1">
    <source>
        <dbReference type="EMBL" id="CAG8851952.1"/>
    </source>
</evidence>
<reference evidence="1" key="1">
    <citation type="submission" date="2021-06" db="EMBL/GenBank/DDBJ databases">
        <authorList>
            <person name="Kallberg Y."/>
            <person name="Tangrot J."/>
            <person name="Rosling A."/>
        </authorList>
    </citation>
    <scope>NUCLEOTIDE SEQUENCE</scope>
    <source>
        <strain evidence="1">MA461A</strain>
    </source>
</reference>
<accession>A0ACA9SZE6</accession>
<dbReference type="EMBL" id="CAJVQC010179112">
    <property type="protein sequence ID" value="CAG8851952.1"/>
    <property type="molecule type" value="Genomic_DNA"/>
</dbReference>
<protein>
    <submittedName>
        <fullName evidence="1">267_t:CDS:1</fullName>
    </submittedName>
</protein>
<comment type="caution">
    <text evidence="1">The sequence shown here is derived from an EMBL/GenBank/DDBJ whole genome shotgun (WGS) entry which is preliminary data.</text>
</comment>
<dbReference type="Proteomes" id="UP000789920">
    <property type="component" value="Unassembled WGS sequence"/>
</dbReference>
<proteinExistence type="predicted"/>
<keyword evidence="2" id="KW-1185">Reference proteome</keyword>
<gene>
    <name evidence="1" type="ORF">RPERSI_LOCUS36819</name>
</gene>
<sequence length="52" mass="5839">IASAVKSLHAENIIHRDLHSNNLLVHQKNIKLTDFGLSKRLDEVTNSSQKFG</sequence>
<evidence type="ECO:0000313" key="2">
    <source>
        <dbReference type="Proteomes" id="UP000789920"/>
    </source>
</evidence>